<dbReference type="EMBL" id="JAANQT010000060">
    <property type="protein sequence ID" value="KAG1315174.1"/>
    <property type="molecule type" value="Genomic_DNA"/>
</dbReference>
<feature type="signal peptide" evidence="3">
    <location>
        <begin position="1"/>
        <end position="21"/>
    </location>
</feature>
<gene>
    <name evidence="5" type="ORF">G6F64_000886</name>
</gene>
<name>A0A9P6XJ25_RHIOR</name>
<keyword evidence="2" id="KW-0378">Hydrolase</keyword>
<dbReference type="OrthoDB" id="407355at2759"/>
<dbReference type="AlphaFoldDB" id="A0A9P6XJ25"/>
<evidence type="ECO:0000313" key="5">
    <source>
        <dbReference type="EMBL" id="KAG1315174.1"/>
    </source>
</evidence>
<dbReference type="SUPFAM" id="SSF88713">
    <property type="entry name" value="Glycoside hydrolase/deacetylase"/>
    <property type="match status" value="1"/>
</dbReference>
<dbReference type="GO" id="GO:0004099">
    <property type="term" value="F:chitin deacetylase activity"/>
    <property type="evidence" value="ECO:0007669"/>
    <property type="project" value="UniProtKB-ARBA"/>
</dbReference>
<accession>A0A9P6XJ25</accession>
<dbReference type="PANTHER" id="PTHR10587">
    <property type="entry name" value="GLYCOSYL TRANSFERASE-RELATED"/>
    <property type="match status" value="1"/>
</dbReference>
<dbReference type="InterPro" id="IPR011330">
    <property type="entry name" value="Glyco_hydro/deAcase_b/a-brl"/>
</dbReference>
<dbReference type="CDD" id="cd10952">
    <property type="entry name" value="CE4_MrCDA_like"/>
    <property type="match status" value="1"/>
</dbReference>
<organism evidence="5 6">
    <name type="scientific">Rhizopus oryzae</name>
    <name type="common">Mucormycosis agent</name>
    <name type="synonym">Rhizopus arrhizus var. delemar</name>
    <dbReference type="NCBI Taxonomy" id="64495"/>
    <lineage>
        <taxon>Eukaryota</taxon>
        <taxon>Fungi</taxon>
        <taxon>Fungi incertae sedis</taxon>
        <taxon>Mucoromycota</taxon>
        <taxon>Mucoromycotina</taxon>
        <taxon>Mucoromycetes</taxon>
        <taxon>Mucorales</taxon>
        <taxon>Mucorineae</taxon>
        <taxon>Rhizopodaceae</taxon>
        <taxon>Rhizopus</taxon>
    </lineage>
</organism>
<evidence type="ECO:0000256" key="3">
    <source>
        <dbReference type="SAM" id="SignalP"/>
    </source>
</evidence>
<dbReference type="GO" id="GO:0016020">
    <property type="term" value="C:membrane"/>
    <property type="evidence" value="ECO:0007669"/>
    <property type="project" value="TreeGrafter"/>
</dbReference>
<dbReference type="InterPro" id="IPR050248">
    <property type="entry name" value="Polysacc_deacetylase_ArnD"/>
</dbReference>
<reference evidence="5" key="1">
    <citation type="journal article" date="2020" name="Microb. Genom.">
        <title>Genetic diversity of clinical and environmental Mucorales isolates obtained from an investigation of mucormycosis cases among solid organ transplant recipients.</title>
        <authorList>
            <person name="Nguyen M.H."/>
            <person name="Kaul D."/>
            <person name="Muto C."/>
            <person name="Cheng S.J."/>
            <person name="Richter R.A."/>
            <person name="Bruno V.M."/>
            <person name="Liu G."/>
            <person name="Beyhan S."/>
            <person name="Sundermann A.J."/>
            <person name="Mounaud S."/>
            <person name="Pasculle A.W."/>
            <person name="Nierman W.C."/>
            <person name="Driscoll E."/>
            <person name="Cumbie R."/>
            <person name="Clancy C.J."/>
            <person name="Dupont C.L."/>
        </authorList>
    </citation>
    <scope>NUCLEOTIDE SEQUENCE</scope>
    <source>
        <strain evidence="5">GL11</strain>
    </source>
</reference>
<dbReference type="GO" id="GO:0046872">
    <property type="term" value="F:metal ion binding"/>
    <property type="evidence" value="ECO:0007669"/>
    <property type="project" value="UniProtKB-KW"/>
</dbReference>
<dbReference type="PROSITE" id="PS51677">
    <property type="entry name" value="NODB"/>
    <property type="match status" value="1"/>
</dbReference>
<protein>
    <recommendedName>
        <fullName evidence="4">NodB homology domain-containing protein</fullName>
    </recommendedName>
</protein>
<keyword evidence="1" id="KW-0479">Metal-binding</keyword>
<dbReference type="InterPro" id="IPR002509">
    <property type="entry name" value="NODB_dom"/>
</dbReference>
<dbReference type="PANTHER" id="PTHR10587:SF133">
    <property type="entry name" value="CHITIN DEACETYLASE 1-RELATED"/>
    <property type="match status" value="1"/>
</dbReference>
<dbReference type="GO" id="GO:0005975">
    <property type="term" value="P:carbohydrate metabolic process"/>
    <property type="evidence" value="ECO:0007669"/>
    <property type="project" value="InterPro"/>
</dbReference>
<dbReference type="Proteomes" id="UP000716291">
    <property type="component" value="Unassembled WGS sequence"/>
</dbReference>
<evidence type="ECO:0000256" key="1">
    <source>
        <dbReference type="ARBA" id="ARBA00022723"/>
    </source>
</evidence>
<keyword evidence="6" id="KW-1185">Reference proteome</keyword>
<evidence type="ECO:0000313" key="6">
    <source>
        <dbReference type="Proteomes" id="UP000716291"/>
    </source>
</evidence>
<proteinExistence type="predicted"/>
<keyword evidence="3" id="KW-0732">Signal</keyword>
<dbReference type="Gene3D" id="3.20.20.370">
    <property type="entry name" value="Glycoside hydrolase/deacetylase"/>
    <property type="match status" value="1"/>
</dbReference>
<feature type="domain" description="NodB homology" evidence="4">
    <location>
        <begin position="145"/>
        <end position="345"/>
    </location>
</feature>
<evidence type="ECO:0000256" key="2">
    <source>
        <dbReference type="ARBA" id="ARBA00022801"/>
    </source>
</evidence>
<sequence length="359" mass="41057">MLLFDLERNFVFLLILSLSDALPTSSRIRPTRTALLPTTSPAYLPSFPASRSTTSQPTGPLLRKPLNLGHYPPLWAAPDTRHPEVQRAIRSIDWTHVPRFLPRPPQGDASYDDGHDPACWWSRTECTRPKQAYLPEDIAYCESPRDFGLTYDDGPLNPRDANDTWGEPQLYDFLATHNQTATLFYVGSNVVSFPQAAQRAIQSGHTLCVHTWSHPQMTTISNEMIVAELYWTLRAIKQATGVTSRCWRPPFGDVDDRVRAIAHQMGLRTILWNSDSFDWKLPSVANDYQGTFDDLTVDRFFQAWIDRPLPLHGRLVLEHETSDKTIQMSEKWLPILKNTFEVKRVHDCVPLLSSPYWES</sequence>
<evidence type="ECO:0000259" key="4">
    <source>
        <dbReference type="PROSITE" id="PS51677"/>
    </source>
</evidence>
<dbReference type="Pfam" id="PF01522">
    <property type="entry name" value="Polysacc_deac_1"/>
    <property type="match status" value="1"/>
</dbReference>
<feature type="chain" id="PRO_5040117049" description="NodB homology domain-containing protein" evidence="3">
    <location>
        <begin position="22"/>
        <end position="359"/>
    </location>
</feature>
<dbReference type="GO" id="GO:0009272">
    <property type="term" value="P:fungal-type cell wall biogenesis"/>
    <property type="evidence" value="ECO:0007669"/>
    <property type="project" value="UniProtKB-ARBA"/>
</dbReference>
<comment type="caution">
    <text evidence="5">The sequence shown here is derived from an EMBL/GenBank/DDBJ whole genome shotgun (WGS) entry which is preliminary data.</text>
</comment>